<feature type="domain" description="DUF6894" evidence="1">
    <location>
        <begin position="3"/>
        <end position="71"/>
    </location>
</feature>
<protein>
    <recommendedName>
        <fullName evidence="1">DUF6894 domain-containing protein</fullName>
    </recommendedName>
</protein>
<organism evidence="2 3">
    <name type="scientific">Neorhizobium galegae</name>
    <name type="common">Rhizobium galegae</name>
    <dbReference type="NCBI Taxonomy" id="399"/>
    <lineage>
        <taxon>Bacteria</taxon>
        <taxon>Pseudomonadati</taxon>
        <taxon>Pseudomonadota</taxon>
        <taxon>Alphaproteobacteria</taxon>
        <taxon>Hyphomicrobiales</taxon>
        <taxon>Rhizobiaceae</taxon>
        <taxon>Rhizobium/Agrobacterium group</taxon>
        <taxon>Neorhizobium</taxon>
    </lineage>
</organism>
<dbReference type="Proteomes" id="UP000386575">
    <property type="component" value="Unassembled WGS sequence"/>
</dbReference>
<comment type="caution">
    <text evidence="2">The sequence shown here is derived from an EMBL/GenBank/DDBJ whole genome shotgun (WGS) entry which is preliminary data.</text>
</comment>
<proteinExistence type="predicted"/>
<evidence type="ECO:0000313" key="2">
    <source>
        <dbReference type="EMBL" id="KAB1087328.1"/>
    </source>
</evidence>
<dbReference type="EMBL" id="VZUL01000002">
    <property type="protein sequence ID" value="KAB1087328.1"/>
    <property type="molecule type" value="Genomic_DNA"/>
</dbReference>
<reference evidence="2 3" key="1">
    <citation type="submission" date="2019-09" db="EMBL/GenBank/DDBJ databases">
        <title>Genome sequencing of Ng87 strain.</title>
        <authorList>
            <person name="Karasev E.S."/>
            <person name="Andronov E."/>
        </authorList>
    </citation>
    <scope>NUCLEOTIDE SEQUENCE [LARGE SCALE GENOMIC DNA]</scope>
    <source>
        <strain evidence="2 3">Ng87</strain>
    </source>
</reference>
<evidence type="ECO:0000313" key="3">
    <source>
        <dbReference type="Proteomes" id="UP000386575"/>
    </source>
</evidence>
<accession>A0A6A1TS80</accession>
<dbReference type="AlphaFoldDB" id="A0A6A1TS80"/>
<evidence type="ECO:0000259" key="1">
    <source>
        <dbReference type="Pfam" id="PF21834"/>
    </source>
</evidence>
<dbReference type="Pfam" id="PF21834">
    <property type="entry name" value="DUF6894"/>
    <property type="match status" value="1"/>
</dbReference>
<dbReference type="InterPro" id="IPR054189">
    <property type="entry name" value="DUF6894"/>
</dbReference>
<gene>
    <name evidence="2" type="ORF">F4V91_13395</name>
</gene>
<name>A0A6A1TS80_NEOGA</name>
<sequence>MPRYYFHVREGGVLGKDPKGTKFANLDDAYDYAVKAAREVIAEVGLANDVIDVTRFEITAEDGTVLREVLFRSAVQLD</sequence>